<dbReference type="GO" id="GO:0009252">
    <property type="term" value="P:peptidoglycan biosynthetic process"/>
    <property type="evidence" value="ECO:0007669"/>
    <property type="project" value="UniProtKB-KW"/>
</dbReference>
<dbReference type="PANTHER" id="PTHR21581">
    <property type="entry name" value="D-ALANYL-D-ALANINE CARBOXYPEPTIDASE"/>
    <property type="match status" value="1"/>
</dbReference>
<comment type="similarity">
    <text evidence="1 9">Belongs to the peptidase S11 family.</text>
</comment>
<dbReference type="GO" id="GO:0006508">
    <property type="term" value="P:proteolysis"/>
    <property type="evidence" value="ECO:0007669"/>
    <property type="project" value="InterPro"/>
</dbReference>
<keyword evidence="4" id="KW-0133">Cell shape</keyword>
<feature type="binding site" evidence="8">
    <location>
        <position position="267"/>
    </location>
    <ligand>
        <name>substrate</name>
    </ligand>
</feature>
<evidence type="ECO:0000256" key="1">
    <source>
        <dbReference type="ARBA" id="ARBA00007164"/>
    </source>
</evidence>
<evidence type="ECO:0000256" key="10">
    <source>
        <dbReference type="SAM" id="Phobius"/>
    </source>
</evidence>
<evidence type="ECO:0000259" key="11">
    <source>
        <dbReference type="Pfam" id="PF00768"/>
    </source>
</evidence>
<feature type="active site" description="Acyl-ester intermediate" evidence="7">
    <location>
        <position position="107"/>
    </location>
</feature>
<evidence type="ECO:0000313" key="12">
    <source>
        <dbReference type="EMBL" id="OGD53115.1"/>
    </source>
</evidence>
<dbReference type="GO" id="GO:0009002">
    <property type="term" value="F:serine-type D-Ala-D-Ala carboxypeptidase activity"/>
    <property type="evidence" value="ECO:0007669"/>
    <property type="project" value="InterPro"/>
</dbReference>
<dbReference type="SUPFAM" id="SSF56601">
    <property type="entry name" value="beta-lactamase/transpeptidase-like"/>
    <property type="match status" value="1"/>
</dbReference>
<keyword evidence="2" id="KW-0732">Signal</keyword>
<comment type="caution">
    <text evidence="12">The sequence shown here is derived from an EMBL/GenBank/DDBJ whole genome shotgun (WGS) entry which is preliminary data.</text>
</comment>
<feature type="active site" description="Proton acceptor" evidence="7">
    <location>
        <position position="110"/>
    </location>
</feature>
<dbReference type="InterPro" id="IPR018044">
    <property type="entry name" value="Peptidase_S11"/>
</dbReference>
<keyword evidence="10" id="KW-1133">Transmembrane helix</keyword>
<feature type="active site" evidence="7">
    <location>
        <position position="160"/>
    </location>
</feature>
<organism evidence="12 13">
    <name type="scientific">Candidatus Beckwithbacteria bacterium RBG_13_35_6</name>
    <dbReference type="NCBI Taxonomy" id="1797456"/>
    <lineage>
        <taxon>Bacteria</taxon>
        <taxon>Candidatus Beckwithiibacteriota</taxon>
    </lineage>
</organism>
<accession>A0A1F5DDE5</accession>
<dbReference type="PANTHER" id="PTHR21581:SF6">
    <property type="entry name" value="TRAFFICKING PROTEIN PARTICLE COMPLEX SUBUNIT 12"/>
    <property type="match status" value="1"/>
</dbReference>
<dbReference type="PRINTS" id="PR00725">
    <property type="entry name" value="DADACBPTASE1"/>
</dbReference>
<dbReference type="Pfam" id="PF00768">
    <property type="entry name" value="Peptidase_S11"/>
    <property type="match status" value="1"/>
</dbReference>
<evidence type="ECO:0000256" key="2">
    <source>
        <dbReference type="ARBA" id="ARBA00022729"/>
    </source>
</evidence>
<dbReference type="InterPro" id="IPR012338">
    <property type="entry name" value="Beta-lactam/transpept-like"/>
</dbReference>
<protein>
    <recommendedName>
        <fullName evidence="11">Peptidase S11 D-alanyl-D-alanine carboxypeptidase A N-terminal domain-containing protein</fullName>
    </recommendedName>
</protein>
<keyword evidence="10" id="KW-0812">Transmembrane</keyword>
<dbReference type="AlphaFoldDB" id="A0A1F5DDE5"/>
<dbReference type="InterPro" id="IPR001967">
    <property type="entry name" value="Peptidase_S11_N"/>
</dbReference>
<gene>
    <name evidence="12" type="ORF">A3J78_01455</name>
</gene>
<name>A0A1F5DDE5_9BACT</name>
<proteinExistence type="inferred from homology"/>
<evidence type="ECO:0000256" key="7">
    <source>
        <dbReference type="PIRSR" id="PIRSR618044-1"/>
    </source>
</evidence>
<keyword evidence="3" id="KW-0378">Hydrolase</keyword>
<evidence type="ECO:0000256" key="5">
    <source>
        <dbReference type="ARBA" id="ARBA00022984"/>
    </source>
</evidence>
<keyword evidence="10" id="KW-0472">Membrane</keyword>
<dbReference type="EMBL" id="MEZJ01000044">
    <property type="protein sequence ID" value="OGD53115.1"/>
    <property type="molecule type" value="Genomic_DNA"/>
</dbReference>
<sequence length="324" mass="36465">MNNFIKSLSNYLRFIMKDKQRRLNFILLSLIFIITPTQNYYAKLEIKPDRPVIREIDIELPNIQKLPINTTGIKVPYLTAKSIIALDVASKTLIFDKNPDAKIMPASTTKIMTALVSLEHWNLTDVLEVKNGFYIGQSMKLQKAEKITMESLLYGLLVASGNDAAYTLAENYPGGLKNFVDKMNEKNLKLNLNNTHFINPAGVEEEEHLTTAHDLAILASEAINNKTLLKIASTPEIVITDVSGEISHKLKNINELLGKIEGVKGLKTGWTEAAGECLITLVERDGNQVMFVVMNSQDRFGETIKLINWVFENFSWQIPKSIQN</sequence>
<reference evidence="12 13" key="1">
    <citation type="journal article" date="2016" name="Nat. Commun.">
        <title>Thousands of microbial genomes shed light on interconnected biogeochemical processes in an aquifer system.</title>
        <authorList>
            <person name="Anantharaman K."/>
            <person name="Brown C.T."/>
            <person name="Hug L.A."/>
            <person name="Sharon I."/>
            <person name="Castelle C.J."/>
            <person name="Probst A.J."/>
            <person name="Thomas B.C."/>
            <person name="Singh A."/>
            <person name="Wilkins M.J."/>
            <person name="Karaoz U."/>
            <person name="Brodie E.L."/>
            <person name="Williams K.H."/>
            <person name="Hubbard S.S."/>
            <person name="Banfield J.F."/>
        </authorList>
    </citation>
    <scope>NUCLEOTIDE SEQUENCE [LARGE SCALE GENOMIC DNA]</scope>
</reference>
<evidence type="ECO:0000313" key="13">
    <source>
        <dbReference type="Proteomes" id="UP000178758"/>
    </source>
</evidence>
<evidence type="ECO:0000256" key="4">
    <source>
        <dbReference type="ARBA" id="ARBA00022960"/>
    </source>
</evidence>
<feature type="transmembrane region" description="Helical" evidence="10">
    <location>
        <begin position="23"/>
        <end position="41"/>
    </location>
</feature>
<keyword evidence="6" id="KW-0961">Cell wall biogenesis/degradation</keyword>
<feature type="domain" description="Peptidase S11 D-alanyl-D-alanine carboxypeptidase A N-terminal" evidence="11">
    <location>
        <begin position="74"/>
        <end position="297"/>
    </location>
</feature>
<evidence type="ECO:0000256" key="3">
    <source>
        <dbReference type="ARBA" id="ARBA00022801"/>
    </source>
</evidence>
<dbReference type="GO" id="GO:0071555">
    <property type="term" value="P:cell wall organization"/>
    <property type="evidence" value="ECO:0007669"/>
    <property type="project" value="UniProtKB-KW"/>
</dbReference>
<evidence type="ECO:0000256" key="9">
    <source>
        <dbReference type="RuleBase" id="RU004016"/>
    </source>
</evidence>
<dbReference type="GO" id="GO:0008360">
    <property type="term" value="P:regulation of cell shape"/>
    <property type="evidence" value="ECO:0007669"/>
    <property type="project" value="UniProtKB-KW"/>
</dbReference>
<dbReference type="Gene3D" id="3.40.710.10">
    <property type="entry name" value="DD-peptidase/beta-lactamase superfamily"/>
    <property type="match status" value="1"/>
</dbReference>
<evidence type="ECO:0000256" key="8">
    <source>
        <dbReference type="PIRSR" id="PIRSR618044-2"/>
    </source>
</evidence>
<evidence type="ECO:0000256" key="6">
    <source>
        <dbReference type="ARBA" id="ARBA00023316"/>
    </source>
</evidence>
<dbReference type="Proteomes" id="UP000178758">
    <property type="component" value="Unassembled WGS sequence"/>
</dbReference>
<keyword evidence="5" id="KW-0573">Peptidoglycan synthesis</keyword>